<reference evidence="3 4" key="1">
    <citation type="submission" date="2019-03" db="EMBL/GenBank/DDBJ databases">
        <title>Single cell metagenomics reveals metabolic interactions within the superorganism composed of flagellate Streblomastix strix and complex community of Bacteroidetes bacteria on its surface.</title>
        <authorList>
            <person name="Treitli S.C."/>
            <person name="Kolisko M."/>
            <person name="Husnik F."/>
            <person name="Keeling P."/>
            <person name="Hampl V."/>
        </authorList>
    </citation>
    <scope>NUCLEOTIDE SEQUENCE [LARGE SCALE GENOMIC DNA]</scope>
    <source>
        <strain evidence="3">ST1C</strain>
    </source>
</reference>
<dbReference type="EMBL" id="SNRW01012840">
    <property type="protein sequence ID" value="KAA6373335.1"/>
    <property type="molecule type" value="Genomic_DNA"/>
</dbReference>
<keyword evidence="1" id="KW-0067">ATP-binding</keyword>
<dbReference type="PANTHER" id="PTHR10492:SF57">
    <property type="entry name" value="ATP-DEPENDENT DNA HELICASE"/>
    <property type="match status" value="1"/>
</dbReference>
<dbReference type="GO" id="GO:0000723">
    <property type="term" value="P:telomere maintenance"/>
    <property type="evidence" value="ECO:0007669"/>
    <property type="project" value="InterPro"/>
</dbReference>
<dbReference type="Gene3D" id="3.40.50.300">
    <property type="entry name" value="P-loop containing nucleotide triphosphate hydrolases"/>
    <property type="match status" value="1"/>
</dbReference>
<dbReference type="Proteomes" id="UP000324800">
    <property type="component" value="Unassembled WGS sequence"/>
</dbReference>
<evidence type="ECO:0000259" key="2">
    <source>
        <dbReference type="Pfam" id="PF05970"/>
    </source>
</evidence>
<keyword evidence="1 3" id="KW-0347">Helicase</keyword>
<dbReference type="EC" id="5.6.2.3" evidence="1"/>
<evidence type="ECO:0000313" key="3">
    <source>
        <dbReference type="EMBL" id="KAA6373335.1"/>
    </source>
</evidence>
<dbReference type="GO" id="GO:0006281">
    <property type="term" value="P:DNA repair"/>
    <property type="evidence" value="ECO:0007669"/>
    <property type="project" value="UniProtKB-KW"/>
</dbReference>
<gene>
    <name evidence="3" type="ORF">EZS28_031139</name>
</gene>
<dbReference type="AlphaFoldDB" id="A0A5J4UUC0"/>
<keyword evidence="1" id="KW-0227">DNA damage</keyword>
<dbReference type="OrthoDB" id="10032644at2759"/>
<accession>A0A5J4UUC0</accession>
<dbReference type="GO" id="GO:0006310">
    <property type="term" value="P:DNA recombination"/>
    <property type="evidence" value="ECO:0007669"/>
    <property type="project" value="UniProtKB-KW"/>
</dbReference>
<dbReference type="SUPFAM" id="SSF52540">
    <property type="entry name" value="P-loop containing nucleoside triphosphate hydrolases"/>
    <property type="match status" value="1"/>
</dbReference>
<keyword evidence="1" id="KW-0233">DNA recombination</keyword>
<evidence type="ECO:0000256" key="1">
    <source>
        <dbReference type="RuleBase" id="RU363044"/>
    </source>
</evidence>
<protein>
    <recommendedName>
        <fullName evidence="1">ATP-dependent DNA helicase</fullName>
        <ecNumber evidence="1">5.6.2.3</ecNumber>
    </recommendedName>
</protein>
<feature type="domain" description="DNA helicase Pif1-like DEAD-box helicase" evidence="2">
    <location>
        <begin position="14"/>
        <end position="149"/>
    </location>
</feature>
<sequence>MDQEGAEKHIYTQFQISSVLLKEKKVLNVAWSGIAATLLRDGRTVHNAFKLPVPTNYEGVCSSISKDSEEGKLLRSIDIIIWDEAPMASKYALDAINSVLQFVMGNKVLFGGKCLILGGDFRQCLPIIKSRVPMDSVTASIKFSNCWNNSGQF</sequence>
<dbReference type="InterPro" id="IPR010285">
    <property type="entry name" value="DNA_helicase_pif1-like_DEAD"/>
</dbReference>
<comment type="cofactor">
    <cofactor evidence="1">
        <name>Mg(2+)</name>
        <dbReference type="ChEBI" id="CHEBI:18420"/>
    </cofactor>
</comment>
<dbReference type="GO" id="GO:0005524">
    <property type="term" value="F:ATP binding"/>
    <property type="evidence" value="ECO:0007669"/>
    <property type="project" value="UniProtKB-KW"/>
</dbReference>
<keyword evidence="1" id="KW-0378">Hydrolase</keyword>
<dbReference type="PANTHER" id="PTHR10492">
    <property type="match status" value="1"/>
</dbReference>
<keyword evidence="1" id="KW-0547">Nucleotide-binding</keyword>
<organism evidence="3 4">
    <name type="scientific">Streblomastix strix</name>
    <dbReference type="NCBI Taxonomy" id="222440"/>
    <lineage>
        <taxon>Eukaryota</taxon>
        <taxon>Metamonada</taxon>
        <taxon>Preaxostyla</taxon>
        <taxon>Oxymonadida</taxon>
        <taxon>Streblomastigidae</taxon>
        <taxon>Streblomastix</taxon>
    </lineage>
</organism>
<dbReference type="GO" id="GO:0016887">
    <property type="term" value="F:ATP hydrolysis activity"/>
    <property type="evidence" value="ECO:0007669"/>
    <property type="project" value="RHEA"/>
</dbReference>
<dbReference type="GO" id="GO:0043139">
    <property type="term" value="F:5'-3' DNA helicase activity"/>
    <property type="evidence" value="ECO:0007669"/>
    <property type="project" value="UniProtKB-EC"/>
</dbReference>
<dbReference type="Pfam" id="PF05970">
    <property type="entry name" value="PIF1"/>
    <property type="match status" value="1"/>
</dbReference>
<keyword evidence="1" id="KW-0234">DNA repair</keyword>
<dbReference type="InterPro" id="IPR027417">
    <property type="entry name" value="P-loop_NTPase"/>
</dbReference>
<comment type="similarity">
    <text evidence="1">Belongs to the helicase family.</text>
</comment>
<name>A0A5J4UUC0_9EUKA</name>
<proteinExistence type="inferred from homology"/>
<comment type="caution">
    <text evidence="3">The sequence shown here is derived from an EMBL/GenBank/DDBJ whole genome shotgun (WGS) entry which is preliminary data.</text>
</comment>
<evidence type="ECO:0000313" key="4">
    <source>
        <dbReference type="Proteomes" id="UP000324800"/>
    </source>
</evidence>
<comment type="catalytic activity">
    <reaction evidence="1">
        <text>ATP + H2O = ADP + phosphate + H(+)</text>
        <dbReference type="Rhea" id="RHEA:13065"/>
        <dbReference type="ChEBI" id="CHEBI:15377"/>
        <dbReference type="ChEBI" id="CHEBI:15378"/>
        <dbReference type="ChEBI" id="CHEBI:30616"/>
        <dbReference type="ChEBI" id="CHEBI:43474"/>
        <dbReference type="ChEBI" id="CHEBI:456216"/>
        <dbReference type="EC" id="5.6.2.3"/>
    </reaction>
</comment>